<dbReference type="InterPro" id="IPR010229">
    <property type="entry name" value="Pept_M38_dipep"/>
</dbReference>
<feature type="binding site" evidence="4">
    <location>
        <position position="287"/>
    </location>
    <ligand>
        <name>Zn(2+)</name>
        <dbReference type="ChEBI" id="CHEBI:29105"/>
        <label>1</label>
        <note>catalytic</note>
    </ligand>
</feature>
<dbReference type="GO" id="GO:0046872">
    <property type="term" value="F:metal ion binding"/>
    <property type="evidence" value="ECO:0007669"/>
    <property type="project" value="UniProtKB-KW"/>
</dbReference>
<evidence type="ECO:0000313" key="7">
    <source>
        <dbReference type="EMBL" id="SMC49829.1"/>
    </source>
</evidence>
<dbReference type="Gene3D" id="2.30.40.10">
    <property type="entry name" value="Urease, subunit C, domain 1"/>
    <property type="match status" value="1"/>
</dbReference>
<dbReference type="GO" id="GO:0016810">
    <property type="term" value="F:hydrolase activity, acting on carbon-nitrogen (but not peptide) bonds"/>
    <property type="evidence" value="ECO:0007669"/>
    <property type="project" value="InterPro"/>
</dbReference>
<evidence type="ECO:0000256" key="5">
    <source>
        <dbReference type="PIRSR" id="PIRSR001238-50"/>
    </source>
</evidence>
<feature type="active site" description="Proton acceptor" evidence="2">
    <location>
        <position position="287"/>
    </location>
</feature>
<comment type="PTM">
    <text evidence="1">Carboxylation allows a single lysine to coordinate two zinc ions.</text>
</comment>
<dbReference type="PANTHER" id="PTHR11647:SF1">
    <property type="entry name" value="COLLAPSIN RESPONSE MEDIATOR PROTEIN"/>
    <property type="match status" value="1"/>
</dbReference>
<feature type="binding site" description="via carbamate group" evidence="4">
    <location>
        <position position="160"/>
    </location>
    <ligand>
        <name>Zn(2+)</name>
        <dbReference type="ChEBI" id="CHEBI:29105"/>
        <label>1</label>
        <note>catalytic</note>
    </ligand>
</feature>
<dbReference type="OrthoDB" id="9775607at2"/>
<dbReference type="Gene3D" id="3.20.20.140">
    <property type="entry name" value="Metal-dependent hydrolases"/>
    <property type="match status" value="1"/>
</dbReference>
<comment type="PTM">
    <text evidence="5">Carbamylation allows a single lysine to coordinate two zinc ions.</text>
</comment>
<dbReference type="InterPro" id="IPR050378">
    <property type="entry name" value="Metallo-dep_Hydrolases_sf"/>
</dbReference>
<feature type="binding site" evidence="4">
    <location>
        <position position="199"/>
    </location>
    <ligand>
        <name>Zn(2+)</name>
        <dbReference type="ChEBI" id="CHEBI:29105"/>
        <label>2</label>
        <note>catalytic</note>
    </ligand>
</feature>
<dbReference type="RefSeq" id="WP_084574735.1">
    <property type="nucleotide sequence ID" value="NZ_CP155572.1"/>
</dbReference>
<evidence type="ECO:0000256" key="4">
    <source>
        <dbReference type="PIRSR" id="PIRSR001238-3"/>
    </source>
</evidence>
<feature type="binding site" evidence="3">
    <location>
        <begin position="73"/>
        <end position="75"/>
    </location>
    <ligand>
        <name>substrate</name>
    </ligand>
</feature>
<reference evidence="7 8" key="1">
    <citation type="submission" date="2017-04" db="EMBL/GenBank/DDBJ databases">
        <authorList>
            <person name="Afonso C.L."/>
            <person name="Miller P.J."/>
            <person name="Scott M.A."/>
            <person name="Spackman E."/>
            <person name="Goraichik I."/>
            <person name="Dimitrov K.M."/>
            <person name="Suarez D.L."/>
            <person name="Swayne D.E."/>
        </authorList>
    </citation>
    <scope>NUCLEOTIDE SEQUENCE [LARGE SCALE GENOMIC DNA]</scope>
    <source>
        <strain evidence="7 8">DSM 5090</strain>
    </source>
</reference>
<dbReference type="SUPFAM" id="SSF51338">
    <property type="entry name" value="Composite domain of metallo-dependent hydrolases"/>
    <property type="match status" value="1"/>
</dbReference>
<comment type="function">
    <text evidence="1">Catalyzes the hydrolytic cleavage of a subset of L-isoaspartyl (L-beta-aspartyl) dipeptides. Used to degrade proteins damaged by L-isoaspartyl residues formation.</text>
</comment>
<keyword evidence="1 4" id="KW-0479">Metal-binding</keyword>
<feature type="binding site" evidence="4">
    <location>
        <position position="228"/>
    </location>
    <ligand>
        <name>Zn(2+)</name>
        <dbReference type="ChEBI" id="CHEBI:29105"/>
        <label>2</label>
        <note>catalytic</note>
    </ligand>
</feature>
<evidence type="ECO:0000256" key="3">
    <source>
        <dbReference type="PIRSR" id="PIRSR001238-2"/>
    </source>
</evidence>
<evidence type="ECO:0000259" key="6">
    <source>
        <dbReference type="Pfam" id="PF01979"/>
    </source>
</evidence>
<evidence type="ECO:0000256" key="1">
    <source>
        <dbReference type="PIRNR" id="PIRNR001238"/>
    </source>
</evidence>
<comment type="similarity">
    <text evidence="1">Belongs to the peptidase M38 family.</text>
</comment>
<comment type="subcellular location">
    <subcellularLocation>
        <location evidence="1">Cytoplasm</location>
    </subcellularLocation>
</comment>
<feature type="binding site" evidence="3">
    <location>
        <position position="104"/>
    </location>
    <ligand>
        <name>substrate</name>
    </ligand>
</feature>
<dbReference type="Proteomes" id="UP000192738">
    <property type="component" value="Unassembled WGS sequence"/>
</dbReference>
<keyword evidence="1" id="KW-0645">Protease</keyword>
<accession>A0A1W1ZN30</accession>
<feature type="binding site" evidence="4">
    <location>
        <position position="68"/>
    </location>
    <ligand>
        <name>Zn(2+)</name>
        <dbReference type="ChEBI" id="CHEBI:29105"/>
        <label>1</label>
        <note>catalytic</note>
    </ligand>
</feature>
<feature type="binding site" evidence="3">
    <location>
        <position position="231"/>
    </location>
    <ligand>
        <name>substrate</name>
    </ligand>
</feature>
<gene>
    <name evidence="7" type="ORF">SAMN04488500_10472</name>
</gene>
<dbReference type="EMBL" id="FWXI01000004">
    <property type="protein sequence ID" value="SMC49829.1"/>
    <property type="molecule type" value="Genomic_DNA"/>
</dbReference>
<evidence type="ECO:0000256" key="2">
    <source>
        <dbReference type="PIRSR" id="PIRSR001238-1"/>
    </source>
</evidence>
<dbReference type="PIRSF" id="PIRSF001238">
    <property type="entry name" value="IadA"/>
    <property type="match status" value="1"/>
</dbReference>
<keyword evidence="8" id="KW-1185">Reference proteome</keyword>
<dbReference type="STRING" id="112901.SAMN04488500_10472"/>
<dbReference type="GO" id="GO:0008237">
    <property type="term" value="F:metallopeptidase activity"/>
    <property type="evidence" value="ECO:0007669"/>
    <property type="project" value="UniProtKB-KW"/>
</dbReference>
<keyword evidence="1" id="KW-0378">Hydrolase</keyword>
<dbReference type="NCBIfam" id="TIGR01975">
    <property type="entry name" value="isoAsp_dipep"/>
    <property type="match status" value="1"/>
</dbReference>
<dbReference type="AlphaFoldDB" id="A0A1W1ZN30"/>
<feature type="binding site" evidence="3">
    <location>
        <position position="135"/>
    </location>
    <ligand>
        <name>substrate</name>
    </ligand>
</feature>
<dbReference type="InterPro" id="IPR011059">
    <property type="entry name" value="Metal-dep_hydrolase_composite"/>
</dbReference>
<evidence type="ECO:0000313" key="8">
    <source>
        <dbReference type="Proteomes" id="UP000192738"/>
    </source>
</evidence>
<dbReference type="Pfam" id="PF01979">
    <property type="entry name" value="Amidohydro_1"/>
    <property type="match status" value="1"/>
</dbReference>
<keyword evidence="1 4" id="KW-0862">Zinc</keyword>
<dbReference type="GO" id="GO:0006508">
    <property type="term" value="P:proteolysis"/>
    <property type="evidence" value="ECO:0007669"/>
    <property type="project" value="UniProtKB-KW"/>
</dbReference>
<dbReference type="EC" id="3.4.19.-" evidence="1"/>
<organism evidence="7 8">
    <name type="scientific">Sporomusa malonica</name>
    <dbReference type="NCBI Taxonomy" id="112901"/>
    <lineage>
        <taxon>Bacteria</taxon>
        <taxon>Bacillati</taxon>
        <taxon>Bacillota</taxon>
        <taxon>Negativicutes</taxon>
        <taxon>Selenomonadales</taxon>
        <taxon>Sporomusaceae</taxon>
        <taxon>Sporomusa</taxon>
    </lineage>
</organism>
<dbReference type="PANTHER" id="PTHR11647">
    <property type="entry name" value="HYDRANTOINASE/DIHYDROPYRIMIDINASE FAMILY MEMBER"/>
    <property type="match status" value="1"/>
</dbReference>
<feature type="domain" description="Amidohydrolase-related" evidence="6">
    <location>
        <begin position="57"/>
        <end position="376"/>
    </location>
</feature>
<feature type="modified residue" description="N6-carboxylysine" evidence="5">
    <location>
        <position position="160"/>
    </location>
</feature>
<keyword evidence="1" id="KW-0482">Metalloprotease</keyword>
<feature type="binding site" evidence="3">
    <location>
        <position position="291"/>
    </location>
    <ligand>
        <name>substrate</name>
    </ligand>
</feature>
<dbReference type="InterPro" id="IPR006680">
    <property type="entry name" value="Amidohydro-rel"/>
</dbReference>
<comment type="cofactor">
    <cofactor evidence="1 4">
        <name>Zn(2+)</name>
        <dbReference type="ChEBI" id="CHEBI:29105"/>
    </cofactor>
    <text evidence="1 4">Binds 2 Zn(2+) ions per subunit.</text>
</comment>
<dbReference type="GO" id="GO:0008798">
    <property type="term" value="F:beta-aspartyl-peptidase activity"/>
    <property type="evidence" value="ECO:0007669"/>
    <property type="project" value="InterPro"/>
</dbReference>
<dbReference type="SUPFAM" id="SSF51556">
    <property type="entry name" value="Metallo-dependent hydrolases"/>
    <property type="match status" value="1"/>
</dbReference>
<feature type="binding site" evidence="3">
    <location>
        <position position="167"/>
    </location>
    <ligand>
        <name>substrate</name>
    </ligand>
</feature>
<proteinExistence type="inferred from homology"/>
<sequence length="393" mass="42002">MAELLIRNGSIYAPEFLGEKDILIIGNKVIKIATAIDVGSLLRCLPDVEVIDAKGKVVVPGFIDQHVHLIGGGGETGFASRTPEIALSSIIKAGVTTVVGLLGTDGFARSVEALFAKAMGLETEGITTLIYTGSYKTPSVTITGSIARDIMFVDKVIGVKMALADHRSSNFTFEELTRLAADARVAGMLSGKPGLVHIHMGEGKEGLNMVMEAVRTTEIPVTQFIPTHVTRSKELFMQAKEFAKRGGRIDITSYGELTPADEIKPSRAIMECLREGVPVGNVAVSSDGNGSVPKYDSQGNIIGMGVGRIEASQLVLKNLVIEEGLGLETALRFFTSNVASILGICPEKGYIKEGSDADIVIMDREFNIDMVLAKGRKMMTSGEVMIKGTYETC</sequence>
<feature type="binding site" evidence="4">
    <location>
        <position position="66"/>
    </location>
    <ligand>
        <name>Zn(2+)</name>
        <dbReference type="ChEBI" id="CHEBI:29105"/>
        <label>1</label>
        <note>catalytic</note>
    </ligand>
</feature>
<dbReference type="InterPro" id="IPR032466">
    <property type="entry name" value="Metal_Hydrolase"/>
</dbReference>
<protein>
    <recommendedName>
        <fullName evidence="1">Isoaspartyl dipeptidase</fullName>
        <ecNumber evidence="1">3.4.19.-</ecNumber>
    </recommendedName>
</protein>
<name>A0A1W1ZN30_9FIRM</name>
<dbReference type="GO" id="GO:0005737">
    <property type="term" value="C:cytoplasm"/>
    <property type="evidence" value="ECO:0007669"/>
    <property type="project" value="UniProtKB-SubCell"/>
</dbReference>
<feature type="binding site" description="via carbamate group" evidence="4">
    <location>
        <position position="160"/>
    </location>
    <ligand>
        <name>Zn(2+)</name>
        <dbReference type="ChEBI" id="CHEBI:29105"/>
        <label>2</label>
        <note>catalytic</note>
    </ligand>
</feature>